<dbReference type="Proteomes" id="UP000011731">
    <property type="component" value="Unassembled WGS sequence"/>
</dbReference>
<proteinExistence type="predicted"/>
<evidence type="ECO:0000313" key="1">
    <source>
        <dbReference type="EMBL" id="EME67289.1"/>
    </source>
</evidence>
<dbReference type="GO" id="GO:0016787">
    <property type="term" value="F:hydrolase activity"/>
    <property type="evidence" value="ECO:0007669"/>
    <property type="project" value="UniProtKB-KW"/>
</dbReference>
<sequence length="300" mass="32931">MPEMVVHGGHISYEFVGPQMGDVIVLTPGGRFGKDYGGVHALAEGLAAGGKRVLLWDRPNCGTSDIQLFGRTESHMRAEVLHGLLEKLHIDRVVAAGGSGGARDMIVFTLMYPEAVTRLATWSIVGGTFSTMCLAGVYVLDELRAVRMGGMEAVSKLPAWSELIANNPRNRHRLLGMDPGEFELVMERWLDAYVPKPNEVIPGVRDHEVAEIEVPTLIVRGGEKDFDHPMRTSYELHALIEGSVLVDPPWPEDAWERAVESTFAGTGSLFDPWPQAAPLLLDFIDARSVPVRTVAEPMRN</sequence>
<name>M3A485_9NOCA</name>
<evidence type="ECO:0000313" key="2">
    <source>
        <dbReference type="Proteomes" id="UP000011731"/>
    </source>
</evidence>
<comment type="caution">
    <text evidence="1">The sequence shown here is derived from an EMBL/GenBank/DDBJ whole genome shotgun (WGS) entry which is preliminary data.</text>
</comment>
<dbReference type="InterPro" id="IPR029058">
    <property type="entry name" value="AB_hydrolase_fold"/>
</dbReference>
<protein>
    <submittedName>
        <fullName evidence="1">Hydrolase</fullName>
    </submittedName>
</protein>
<keyword evidence="1" id="KW-0378">Hydrolase</keyword>
<keyword evidence="2" id="KW-1185">Reference proteome</keyword>
<reference evidence="1 2" key="1">
    <citation type="journal article" date="2013" name="Genome Announc.">
        <title>Draft Genome Sequence of Rhodococcus ruber Strain BKS 20-38.</title>
        <authorList>
            <person name="Bala M."/>
            <person name="Kumar S."/>
            <person name="Raghava G.P."/>
            <person name="Mayilraj S."/>
        </authorList>
    </citation>
    <scope>NUCLEOTIDE SEQUENCE [LARGE SCALE GENOMIC DNA]</scope>
    <source>
        <strain evidence="1 2">BKS 20-38</strain>
    </source>
</reference>
<dbReference type="AlphaFoldDB" id="M3A485"/>
<dbReference type="EMBL" id="AOEX01000011">
    <property type="protein sequence ID" value="EME67289.1"/>
    <property type="molecule type" value="Genomic_DNA"/>
</dbReference>
<dbReference type="SUPFAM" id="SSF53474">
    <property type="entry name" value="alpha/beta-Hydrolases"/>
    <property type="match status" value="1"/>
</dbReference>
<dbReference type="RefSeq" id="WP_003934255.1">
    <property type="nucleotide sequence ID" value="NZ_AOEX01000011.1"/>
</dbReference>
<accession>M3A485</accession>
<dbReference type="Gene3D" id="3.40.50.1820">
    <property type="entry name" value="alpha/beta hydrolase"/>
    <property type="match status" value="1"/>
</dbReference>
<gene>
    <name evidence="1" type="ORF">G352_00887</name>
</gene>
<organism evidence="1 2">
    <name type="scientific">Rhodococcus ruber BKS 20-38</name>
    <dbReference type="NCBI Taxonomy" id="1278076"/>
    <lineage>
        <taxon>Bacteria</taxon>
        <taxon>Bacillati</taxon>
        <taxon>Actinomycetota</taxon>
        <taxon>Actinomycetes</taxon>
        <taxon>Mycobacteriales</taxon>
        <taxon>Nocardiaceae</taxon>
        <taxon>Rhodococcus</taxon>
    </lineage>
</organism>